<keyword evidence="2" id="KW-0238">DNA-binding</keyword>
<feature type="domain" description="Schlafen AlbA-2" evidence="1">
    <location>
        <begin position="21"/>
        <end position="135"/>
    </location>
</feature>
<evidence type="ECO:0000313" key="3">
    <source>
        <dbReference type="Proteomes" id="UP000426857"/>
    </source>
</evidence>
<sequence length="480" mass="52355">MDTKTLARLIGELRTVGTDQQAIEVKSGVGKSVRETLSAFANGSGGILIIGLSEPAGFKPVPDFDASISRDALVGRCEQLEPPVRANVEIHPFEDTSILVAEVDEIEPRFKPCFIREKGRYQGSYIRLGDADVKLSKYEIDRMLEEHRQPKWDEDPVDEATLNDLDSEALGTFLSAQRTLRQRTFADGDAVACQRLRITKDDHPTLAALLAMGDYPQQFFPRLTVTFALFPGTSKGDIATGVRLLDSATLVGPIPELIDAAVDKVNRNMRTAGLIDDVYRTELPDYPLIAVREAVVNALMHRDYSPDARGSQVQVNMFVDRLEITNPGGLYGGVTVNNLGKAGVSSTRNQRLSTFLESTSFPGGGIVAENRGTGFAVIQSSLAEALLPPPEVKNDPSSFTLIFRRRRVAPAEKYLTAYDHVSALILGQESASTAEIVKTTGLSRSAVTKAINSLIDEGVVEPTEPARSPKQRYRRAQPTG</sequence>
<reference evidence="2 3" key="1">
    <citation type="submission" date="2019-11" db="EMBL/GenBank/DDBJ databases">
        <title>FDA dAtabase for Regulatory Grade micrObial Sequences (FDA-ARGOS): Supporting development and validation of Infectious Disease Dx tests.</title>
        <authorList>
            <person name="Kerrigan L."/>
            <person name="Long C."/>
            <person name="Tallon L."/>
            <person name="Sadzewicz L."/>
            <person name="Vavikolanu K."/>
            <person name="Mehta A."/>
            <person name="Aluvathingal J."/>
            <person name="Nadendla S."/>
            <person name="Yan Y."/>
            <person name="Sichtig H."/>
        </authorList>
    </citation>
    <scope>NUCLEOTIDE SEQUENCE [LARGE SCALE GENOMIC DNA]</scope>
    <source>
        <strain evidence="2 3">FDAARGOS_674</strain>
    </source>
</reference>
<proteinExistence type="predicted"/>
<gene>
    <name evidence="2" type="ORF">FOB82_05080</name>
</gene>
<dbReference type="Gene3D" id="3.30.950.30">
    <property type="entry name" value="Schlafen, AAA domain"/>
    <property type="match status" value="1"/>
</dbReference>
<organism evidence="2 3">
    <name type="scientific">Corynebacterium xerosis</name>
    <dbReference type="NCBI Taxonomy" id="1725"/>
    <lineage>
        <taxon>Bacteria</taxon>
        <taxon>Bacillati</taxon>
        <taxon>Actinomycetota</taxon>
        <taxon>Actinomycetes</taxon>
        <taxon>Mycobacteriales</taxon>
        <taxon>Corynebacteriaceae</taxon>
        <taxon>Corynebacterium</taxon>
    </lineage>
</organism>
<evidence type="ECO:0000259" key="1">
    <source>
        <dbReference type="Pfam" id="PF04326"/>
    </source>
</evidence>
<name>A0A6B8TEN1_9CORY</name>
<dbReference type="GO" id="GO:0003677">
    <property type="term" value="F:DNA binding"/>
    <property type="evidence" value="ECO:0007669"/>
    <property type="project" value="UniProtKB-KW"/>
</dbReference>
<dbReference type="PANTHER" id="PTHR30595:SF6">
    <property type="entry name" value="SCHLAFEN ALBA-2 DOMAIN-CONTAINING PROTEIN"/>
    <property type="match status" value="1"/>
</dbReference>
<dbReference type="InterPro" id="IPR007421">
    <property type="entry name" value="Schlafen_AlbA_2_dom"/>
</dbReference>
<dbReference type="Pfam" id="PF04326">
    <property type="entry name" value="SLFN_AlbA_2"/>
    <property type="match status" value="1"/>
</dbReference>
<accession>A0A6B8TEN1</accession>
<dbReference type="Gene3D" id="1.10.10.10">
    <property type="entry name" value="Winged helix-like DNA-binding domain superfamily/Winged helix DNA-binding domain"/>
    <property type="match status" value="1"/>
</dbReference>
<dbReference type="Gene3D" id="3.30.565.60">
    <property type="match status" value="1"/>
</dbReference>
<dbReference type="AlphaFoldDB" id="A0A6B8TEN1"/>
<protein>
    <submittedName>
        <fullName evidence="2">DNA-binding protein</fullName>
    </submittedName>
</protein>
<dbReference type="EMBL" id="CP046322">
    <property type="protein sequence ID" value="QGS34418.1"/>
    <property type="molecule type" value="Genomic_DNA"/>
</dbReference>
<dbReference type="RefSeq" id="WP_155868488.1">
    <property type="nucleotide sequence ID" value="NZ_CP046322.1"/>
</dbReference>
<dbReference type="InterPro" id="IPR036390">
    <property type="entry name" value="WH_DNA-bd_sf"/>
</dbReference>
<dbReference type="InterPro" id="IPR038461">
    <property type="entry name" value="Schlafen_AlbA_2_dom_sf"/>
</dbReference>
<dbReference type="KEGG" id="cxe:FOB82_05080"/>
<dbReference type="SUPFAM" id="SSF46785">
    <property type="entry name" value="Winged helix' DNA-binding domain"/>
    <property type="match status" value="1"/>
</dbReference>
<dbReference type="InterPro" id="IPR038475">
    <property type="entry name" value="RecG_C_sf"/>
</dbReference>
<evidence type="ECO:0000313" key="2">
    <source>
        <dbReference type="EMBL" id="QGS34418.1"/>
    </source>
</evidence>
<dbReference type="InterPro" id="IPR036388">
    <property type="entry name" value="WH-like_DNA-bd_sf"/>
</dbReference>
<dbReference type="Proteomes" id="UP000426857">
    <property type="component" value="Chromosome"/>
</dbReference>
<dbReference type="PANTHER" id="PTHR30595">
    <property type="entry name" value="GLPR-RELATED TRANSCRIPTIONAL REPRESSOR"/>
    <property type="match status" value="1"/>
</dbReference>
<dbReference type="Pfam" id="PF13749">
    <property type="entry name" value="HATPase_c_4"/>
    <property type="match status" value="1"/>
</dbReference>